<proteinExistence type="predicted"/>
<keyword evidence="1" id="KW-0732">Signal</keyword>
<dbReference type="AlphaFoldDB" id="A0A6J4IIT2"/>
<name>A0A6J4IIT2_9SPHI</name>
<evidence type="ECO:0000313" key="2">
    <source>
        <dbReference type="EMBL" id="CAA9253986.1"/>
    </source>
</evidence>
<dbReference type="PROSITE" id="PS51257">
    <property type="entry name" value="PROKAR_LIPOPROTEIN"/>
    <property type="match status" value="1"/>
</dbReference>
<feature type="signal peptide" evidence="1">
    <location>
        <begin position="1"/>
        <end position="18"/>
    </location>
</feature>
<feature type="chain" id="PRO_5027112661" description="Lipoprotein" evidence="1">
    <location>
        <begin position="19"/>
        <end position="146"/>
    </location>
</feature>
<accession>A0A6J4IIT2</accession>
<reference evidence="2" key="1">
    <citation type="submission" date="2020-02" db="EMBL/GenBank/DDBJ databases">
        <authorList>
            <person name="Meier V. D."/>
        </authorList>
    </citation>
    <scope>NUCLEOTIDE SEQUENCE</scope>
    <source>
        <strain evidence="2">AVDCRST_MAG56</strain>
    </source>
</reference>
<protein>
    <recommendedName>
        <fullName evidence="3">Lipoprotein</fullName>
    </recommendedName>
</protein>
<evidence type="ECO:0008006" key="3">
    <source>
        <dbReference type="Google" id="ProtNLM"/>
    </source>
</evidence>
<dbReference type="EMBL" id="CADCTQ010000193">
    <property type="protein sequence ID" value="CAA9253986.1"/>
    <property type="molecule type" value="Genomic_DNA"/>
</dbReference>
<organism evidence="2">
    <name type="scientific">uncultured Cytophagales bacterium</name>
    <dbReference type="NCBI Taxonomy" id="158755"/>
    <lineage>
        <taxon>Bacteria</taxon>
        <taxon>Pseudomonadati</taxon>
        <taxon>Bacteroidota</taxon>
        <taxon>Sphingobacteriia</taxon>
        <taxon>Sphingobacteriales</taxon>
        <taxon>environmental samples</taxon>
    </lineage>
</organism>
<sequence length="146" mass="16016">MKPVFLFLLLLTAALGQGCSSFKPRMPRPITVPCGVSKDEFIRTTTQLLQQSGYQIAEADAGIGKVQGNHVPVYTGLGENLQVNGPYVFEANYAGDNIIVNVFVVLREQNGRVKVLRTLDETGNTSENDKRYFAPVLNGLRQLCGK</sequence>
<evidence type="ECO:0000256" key="1">
    <source>
        <dbReference type="SAM" id="SignalP"/>
    </source>
</evidence>
<gene>
    <name evidence="2" type="ORF">AVDCRST_MAG56-2122</name>
</gene>